<feature type="domain" description="PHD-type" evidence="8">
    <location>
        <begin position="219"/>
        <end position="269"/>
    </location>
</feature>
<evidence type="ECO:0000256" key="5">
    <source>
        <dbReference type="ARBA" id="ARBA00023242"/>
    </source>
</evidence>
<dbReference type="InterPro" id="IPR001965">
    <property type="entry name" value="Znf_PHD"/>
</dbReference>
<dbReference type="EMBL" id="JAAALK010000283">
    <property type="protein sequence ID" value="KAG8070124.1"/>
    <property type="molecule type" value="Genomic_DNA"/>
</dbReference>
<keyword evidence="3 6" id="KW-0863">Zinc-finger</keyword>
<dbReference type="PANTHER" id="PTHR47162">
    <property type="entry name" value="OS02G0192300 PROTEIN"/>
    <property type="match status" value="1"/>
</dbReference>
<keyword evidence="2" id="KW-0479">Metal-binding</keyword>
<proteinExistence type="predicted"/>
<keyword evidence="4" id="KW-0862">Zinc</keyword>
<evidence type="ECO:0000313" key="9">
    <source>
        <dbReference type="EMBL" id="KAG8070124.1"/>
    </source>
</evidence>
<dbReference type="Pfam" id="PF15613">
    <property type="entry name" value="WSD"/>
    <property type="match status" value="1"/>
</dbReference>
<dbReference type="Pfam" id="PF15612">
    <property type="entry name" value="WHIM1"/>
    <property type="match status" value="1"/>
</dbReference>
<feature type="compositionally biased region" description="Low complexity" evidence="7">
    <location>
        <begin position="913"/>
        <end position="923"/>
    </location>
</feature>
<evidence type="ECO:0000256" key="1">
    <source>
        <dbReference type="ARBA" id="ARBA00004123"/>
    </source>
</evidence>
<keyword evidence="5" id="KW-0539">Nucleus</keyword>
<feature type="region of interest" description="Disordered" evidence="7">
    <location>
        <begin position="1058"/>
        <end position="1080"/>
    </location>
</feature>
<dbReference type="PROSITE" id="PS01359">
    <property type="entry name" value="ZF_PHD_1"/>
    <property type="match status" value="1"/>
</dbReference>
<dbReference type="InterPro" id="IPR028942">
    <property type="entry name" value="WHIM1_dom"/>
</dbReference>
<dbReference type="GO" id="GO:0008270">
    <property type="term" value="F:zinc ion binding"/>
    <property type="evidence" value="ECO:0007669"/>
    <property type="project" value="UniProtKB-KW"/>
</dbReference>
<dbReference type="GO" id="GO:0000785">
    <property type="term" value="C:chromatin"/>
    <property type="evidence" value="ECO:0007669"/>
    <property type="project" value="UniProtKB-ARBA"/>
</dbReference>
<reference evidence="9" key="1">
    <citation type="journal article" date="2021" name="bioRxiv">
        <title>Whole Genome Assembly and Annotation of Northern Wild Rice, Zizania palustris L., Supports a Whole Genome Duplication in the Zizania Genus.</title>
        <authorList>
            <person name="Haas M."/>
            <person name="Kono T."/>
            <person name="Macchietto M."/>
            <person name="Millas R."/>
            <person name="McGilp L."/>
            <person name="Shao M."/>
            <person name="Duquette J."/>
            <person name="Hirsch C.N."/>
            <person name="Kimball J."/>
        </authorList>
    </citation>
    <scope>NUCLEOTIDE SEQUENCE</scope>
    <source>
        <tissue evidence="9">Fresh leaf tissue</tissue>
    </source>
</reference>
<sequence length="1080" mass="121791">MLMLCVSFVLKEFLSQCLRYYSENILKYFLLQKAVLSVLTEACRVKVPQNPEKPRKERNAISISEVILKKCRIALRSAISSDESKLFGNLLGTTLMNSNENEDEGILGFPGMVSRPLDFRTIDIRLAMGAYCGSWEAFLEDAQQVIHNLHTAFGDRPDVFEMVVALSQSFESLYQTEVLDLVQKFDNYLSDKNAGSEMQEELNDILTAANSLPKAPWEDGVCKVCGIDRDDDSVLLCDKCDSEYHTYCLNPPLARIPEGNWYCPSCMLGEKKTQIDQGVQDVKQHQKKLVGEEAHAFHEVINKLATAMEEKEYWELSIKERVYLLKFLCDEMLNTALIREHLDQCSDKLGDLLQKFRALNFELKDLKYKEEIRTSYARQSKWSKTEQNLSNSSGAVENQQHCTPIALDHLEEAEQGNVGMNLNDPAEGVPEQLNVGRPYKSDKDISSTSMIEEHMSLGLSEQPSRMATDQIDGDAINEGSQSCEKRSSGVKSSTVIDTPGRELPDENESTSFQDNLEASTRSMEIDTDNNELDTLLDDISRLQVSISSLESQINMASSRRECLGKDSLGRLYWVVGRPGKRPWLVADGSMLISKERDISMVNSYPASTFDCRGWNSASIFVYESDEEIQCLVDWLRDYDPREKELKDSILQWQRHLCHQSSAPLSDPPVSDLPKSEQLMDLPNTKAAAILEQKYGLHLDQDTSDLSKKRGRKVKLGSEERTYRCDCLEPVWPSRHHCLTCHDTYLTSTEFEGHNDGKCKIHHSPDESKENDEPKVKVTKSDIKEKDYLDHSSVNEPSSDRKFMQCPYDFEEICRKFSTNDSIKETVKQIGLNGSNGVPSFVPSPAFFLEPAVVQSQNKKDDELHNDWTSSLEECNAMSAQKLAQEVSKSGLNCPSNTGDEKVPKSRKSTPANTSGEESSSTTGKPTRLLAVNGGLVPESSLRPVIGRNSHILKQQKINLLDIDAALPEEALRASKSQQIRRRSWRAFVKDAESISQMVLAANLLEGMIKAEFLKNDWWYWSSFTAAMKTSTVSSLALRIYTLDDCIIYVKDQAPNVEPADNTRAVNRGSRRRKEPELLAS</sequence>
<comment type="subcellular location">
    <subcellularLocation>
        <location evidence="1">Nucleus</location>
    </subcellularLocation>
</comment>
<feature type="region of interest" description="Disordered" evidence="7">
    <location>
        <begin position="885"/>
        <end position="927"/>
    </location>
</feature>
<reference evidence="9" key="2">
    <citation type="submission" date="2021-02" db="EMBL/GenBank/DDBJ databases">
        <authorList>
            <person name="Kimball J.A."/>
            <person name="Haas M.W."/>
            <person name="Macchietto M."/>
            <person name="Kono T."/>
            <person name="Duquette J."/>
            <person name="Shao M."/>
        </authorList>
    </citation>
    <scope>NUCLEOTIDE SEQUENCE</scope>
    <source>
        <tissue evidence="9">Fresh leaf tissue</tissue>
    </source>
</reference>
<dbReference type="InterPro" id="IPR028941">
    <property type="entry name" value="WHIM2_dom"/>
</dbReference>
<dbReference type="PANTHER" id="PTHR47162:SF10">
    <property type="entry name" value="METHYL-CPG-BINDING DOMAIN-CONTAINING PROTEIN 9 ISOFORM X1"/>
    <property type="match status" value="1"/>
</dbReference>
<dbReference type="InterPro" id="IPR019786">
    <property type="entry name" value="Zinc_finger_PHD-type_CS"/>
</dbReference>
<dbReference type="AlphaFoldDB" id="A0A8J5SP75"/>
<protein>
    <recommendedName>
        <fullName evidence="8">PHD-type domain-containing protein</fullName>
    </recommendedName>
</protein>
<dbReference type="InterPro" id="IPR019787">
    <property type="entry name" value="Znf_PHD-finger"/>
</dbReference>
<accession>A0A8J5SP75</accession>
<evidence type="ECO:0000256" key="4">
    <source>
        <dbReference type="ARBA" id="ARBA00022833"/>
    </source>
</evidence>
<evidence type="ECO:0000256" key="6">
    <source>
        <dbReference type="PROSITE-ProRule" id="PRU00146"/>
    </source>
</evidence>
<dbReference type="Pfam" id="PF00628">
    <property type="entry name" value="PHD"/>
    <property type="match status" value="1"/>
</dbReference>
<dbReference type="CDD" id="cd15519">
    <property type="entry name" value="PHD1_Lid2p_like"/>
    <property type="match status" value="1"/>
</dbReference>
<gene>
    <name evidence="9" type="ORF">GUJ93_ZPchr0006g43239</name>
</gene>
<comment type="caution">
    <text evidence="9">The sequence shown here is derived from an EMBL/GenBank/DDBJ whole genome shotgun (WGS) entry which is preliminary data.</text>
</comment>
<dbReference type="PROSITE" id="PS50016">
    <property type="entry name" value="ZF_PHD_2"/>
    <property type="match status" value="1"/>
</dbReference>
<evidence type="ECO:0000256" key="2">
    <source>
        <dbReference type="ARBA" id="ARBA00022723"/>
    </source>
</evidence>
<dbReference type="GO" id="GO:0005634">
    <property type="term" value="C:nucleus"/>
    <property type="evidence" value="ECO:0007669"/>
    <property type="project" value="UniProtKB-SubCell"/>
</dbReference>
<dbReference type="Proteomes" id="UP000729402">
    <property type="component" value="Unassembled WGS sequence"/>
</dbReference>
<evidence type="ECO:0000259" key="8">
    <source>
        <dbReference type="PROSITE" id="PS50016"/>
    </source>
</evidence>
<feature type="region of interest" description="Disordered" evidence="7">
    <location>
        <begin position="761"/>
        <end position="780"/>
    </location>
</feature>
<evidence type="ECO:0000256" key="3">
    <source>
        <dbReference type="ARBA" id="ARBA00022771"/>
    </source>
</evidence>
<evidence type="ECO:0000313" key="10">
    <source>
        <dbReference type="Proteomes" id="UP000729402"/>
    </source>
</evidence>
<feature type="compositionally biased region" description="Polar residues" evidence="7">
    <location>
        <begin position="886"/>
        <end position="897"/>
    </location>
</feature>
<organism evidence="9 10">
    <name type="scientific">Zizania palustris</name>
    <name type="common">Northern wild rice</name>
    <dbReference type="NCBI Taxonomy" id="103762"/>
    <lineage>
        <taxon>Eukaryota</taxon>
        <taxon>Viridiplantae</taxon>
        <taxon>Streptophyta</taxon>
        <taxon>Embryophyta</taxon>
        <taxon>Tracheophyta</taxon>
        <taxon>Spermatophyta</taxon>
        <taxon>Magnoliopsida</taxon>
        <taxon>Liliopsida</taxon>
        <taxon>Poales</taxon>
        <taxon>Poaceae</taxon>
        <taxon>BOP clade</taxon>
        <taxon>Oryzoideae</taxon>
        <taxon>Oryzeae</taxon>
        <taxon>Zizaniinae</taxon>
        <taxon>Zizania</taxon>
    </lineage>
</organism>
<dbReference type="SMART" id="SM00249">
    <property type="entry name" value="PHD"/>
    <property type="match status" value="1"/>
</dbReference>
<feature type="region of interest" description="Disordered" evidence="7">
    <location>
        <begin position="475"/>
        <end position="512"/>
    </location>
</feature>
<dbReference type="OrthoDB" id="692644at2759"/>
<keyword evidence="10" id="KW-1185">Reference proteome</keyword>
<evidence type="ECO:0000256" key="7">
    <source>
        <dbReference type="SAM" id="MobiDB-lite"/>
    </source>
</evidence>
<name>A0A8J5SP75_ZIZPA</name>